<sequence length="246" mass="27385">MAIINDDVKEDTVTSAAVESVKSYPSEDALSPNDFTWVNSCLNNDGDDSHSDWSSIKDALSEIFNSQSGQIDSVVPENNTRLTIDQYHSFRDYIASLLEGSGSEEDGDLEEDDFGDIRSLQLSDYEVDDFPIANRRARARGNRRIENIFRPNYTEDIVKIESNETGIDLGSTTWEVESSSENIFKVWDLEISDEQDDFTKQLTIALAESPLPINPDDSTALEDIVLVSVDDLISGIGDLSLKQNTD</sequence>
<dbReference type="AlphaFoldDB" id="A0AAW1INS1"/>
<gene>
    <name evidence="1" type="ORF">RND81_09G170200</name>
</gene>
<organism evidence="1 2">
    <name type="scientific">Saponaria officinalis</name>
    <name type="common">Common soapwort</name>
    <name type="synonym">Lychnis saponaria</name>
    <dbReference type="NCBI Taxonomy" id="3572"/>
    <lineage>
        <taxon>Eukaryota</taxon>
        <taxon>Viridiplantae</taxon>
        <taxon>Streptophyta</taxon>
        <taxon>Embryophyta</taxon>
        <taxon>Tracheophyta</taxon>
        <taxon>Spermatophyta</taxon>
        <taxon>Magnoliopsida</taxon>
        <taxon>eudicotyledons</taxon>
        <taxon>Gunneridae</taxon>
        <taxon>Pentapetalae</taxon>
        <taxon>Caryophyllales</taxon>
        <taxon>Caryophyllaceae</taxon>
        <taxon>Caryophylleae</taxon>
        <taxon>Saponaria</taxon>
    </lineage>
</organism>
<evidence type="ECO:0000313" key="1">
    <source>
        <dbReference type="EMBL" id="KAK9691006.1"/>
    </source>
</evidence>
<accession>A0AAW1INS1</accession>
<dbReference type="Proteomes" id="UP001443914">
    <property type="component" value="Unassembled WGS sequence"/>
</dbReference>
<proteinExistence type="predicted"/>
<dbReference type="EMBL" id="JBDFQZ010000009">
    <property type="protein sequence ID" value="KAK9691006.1"/>
    <property type="molecule type" value="Genomic_DNA"/>
</dbReference>
<reference evidence="1" key="1">
    <citation type="submission" date="2024-03" db="EMBL/GenBank/DDBJ databases">
        <title>WGS assembly of Saponaria officinalis var. Norfolk2.</title>
        <authorList>
            <person name="Jenkins J."/>
            <person name="Shu S."/>
            <person name="Grimwood J."/>
            <person name="Barry K."/>
            <person name="Goodstein D."/>
            <person name="Schmutz J."/>
            <person name="Leebens-Mack J."/>
            <person name="Osbourn A."/>
        </authorList>
    </citation>
    <scope>NUCLEOTIDE SEQUENCE [LARGE SCALE GENOMIC DNA]</scope>
    <source>
        <strain evidence="1">JIC</strain>
    </source>
</reference>
<evidence type="ECO:0000313" key="2">
    <source>
        <dbReference type="Proteomes" id="UP001443914"/>
    </source>
</evidence>
<keyword evidence="2" id="KW-1185">Reference proteome</keyword>
<comment type="caution">
    <text evidence="1">The sequence shown here is derived from an EMBL/GenBank/DDBJ whole genome shotgun (WGS) entry which is preliminary data.</text>
</comment>
<name>A0AAW1INS1_SAPOF</name>
<dbReference type="PANTHER" id="PTHR36388:SF1">
    <property type="entry name" value="OS02G0469000 PROTEIN"/>
    <property type="match status" value="1"/>
</dbReference>
<dbReference type="PANTHER" id="PTHR36388">
    <property type="entry name" value="OS02G0469000 PROTEIN"/>
    <property type="match status" value="1"/>
</dbReference>
<protein>
    <submittedName>
        <fullName evidence="1">Uncharacterized protein</fullName>
    </submittedName>
</protein>